<dbReference type="RefSeq" id="WP_156331963.1">
    <property type="nucleotide sequence ID" value="NZ_CP159837.1"/>
</dbReference>
<dbReference type="SUPFAM" id="SSF51658">
    <property type="entry name" value="Xylose isomerase-like"/>
    <property type="match status" value="1"/>
</dbReference>
<dbReference type="InterPro" id="IPR050312">
    <property type="entry name" value="IolE/XylAMocC-like"/>
</dbReference>
<organism evidence="2">
    <name type="scientific">Planktothricoides raciborskii GIHE-MW2</name>
    <dbReference type="NCBI Taxonomy" id="2792601"/>
    <lineage>
        <taxon>Bacteria</taxon>
        <taxon>Bacillati</taxon>
        <taxon>Cyanobacteriota</taxon>
        <taxon>Cyanophyceae</taxon>
        <taxon>Oscillatoriophycideae</taxon>
        <taxon>Oscillatoriales</taxon>
        <taxon>Oscillatoriaceae</taxon>
        <taxon>Planktothricoides</taxon>
    </lineage>
</organism>
<evidence type="ECO:0000313" key="2">
    <source>
        <dbReference type="EMBL" id="XCM39723.1"/>
    </source>
</evidence>
<dbReference type="EMBL" id="CP159837">
    <property type="protein sequence ID" value="XCM39723.1"/>
    <property type="molecule type" value="Genomic_DNA"/>
</dbReference>
<dbReference type="PANTHER" id="PTHR12110">
    <property type="entry name" value="HYDROXYPYRUVATE ISOMERASE"/>
    <property type="match status" value="1"/>
</dbReference>
<dbReference type="PANTHER" id="PTHR12110:SF41">
    <property type="entry name" value="INOSOSE DEHYDRATASE"/>
    <property type="match status" value="1"/>
</dbReference>
<accession>A0AAU8JKB2</accession>
<evidence type="ECO:0000259" key="1">
    <source>
        <dbReference type="Pfam" id="PF01261"/>
    </source>
</evidence>
<dbReference type="Gene3D" id="3.20.20.150">
    <property type="entry name" value="Divalent-metal-dependent TIM barrel enzymes"/>
    <property type="match status" value="1"/>
</dbReference>
<dbReference type="Pfam" id="PF01261">
    <property type="entry name" value="AP_endonuc_2"/>
    <property type="match status" value="1"/>
</dbReference>
<dbReference type="InterPro" id="IPR036237">
    <property type="entry name" value="Xyl_isomerase-like_sf"/>
</dbReference>
<gene>
    <name evidence="2" type="ORF">ABWT76_002673</name>
</gene>
<dbReference type="InterPro" id="IPR013022">
    <property type="entry name" value="Xyl_isomerase-like_TIM-brl"/>
</dbReference>
<name>A0AAU8JKB2_9CYAN</name>
<proteinExistence type="predicted"/>
<feature type="domain" description="Xylose isomerase-like TIM barrel" evidence="1">
    <location>
        <begin position="42"/>
        <end position="287"/>
    </location>
</feature>
<reference evidence="2" key="1">
    <citation type="submission" date="2024-07" db="EMBL/GenBank/DDBJ databases">
        <authorList>
            <person name="Kim Y.J."/>
            <person name="Jeong J.Y."/>
        </authorList>
    </citation>
    <scope>NUCLEOTIDE SEQUENCE</scope>
    <source>
        <strain evidence="2">GIHE-MW2</strain>
    </source>
</reference>
<protein>
    <submittedName>
        <fullName evidence="2">TIM barrel protein</fullName>
    </submittedName>
</protein>
<dbReference type="AlphaFoldDB" id="A0AAU8JKB2"/>
<sequence>MKTLIGKFVMYTVLNLTAPIANLNHCGHIGHTVNDFEKICYLAHKYQFEGINIDFNAGNNLNISACKQLLKQLNLKPASFGISVNLFGSQKEFEENLPLFELQAKEAQEIGCNLTLCYLPPFSNDRNFNDLFIQTSDRLGKLKPILQKYDIKIGLEFIGPTETRRSTKYDFIHTIDGTRALIASAGLYGYGGLKLDVHHWQNSGAGILDIHHLDLEYILYVELNDGLPGYDMFNIPEFERELPLTTGVTKIKDFLQALYQKGYRGPVAVEPWNQKIKNMPLEEAVKTVKQSLDRCLCFIKE</sequence>